<evidence type="ECO:0000256" key="1">
    <source>
        <dbReference type="SAM" id="MobiDB-lite"/>
    </source>
</evidence>
<keyword evidence="2" id="KW-1133">Transmembrane helix</keyword>
<feature type="region of interest" description="Disordered" evidence="1">
    <location>
        <begin position="301"/>
        <end position="326"/>
    </location>
</feature>
<accession>A0A9P0F5U2</accession>
<keyword evidence="5" id="KW-1185">Reference proteome</keyword>
<feature type="signal peptide" evidence="3">
    <location>
        <begin position="1"/>
        <end position="19"/>
    </location>
</feature>
<proteinExistence type="predicted"/>
<keyword evidence="2" id="KW-0812">Transmembrane</keyword>
<feature type="transmembrane region" description="Helical" evidence="2">
    <location>
        <begin position="95"/>
        <end position="117"/>
    </location>
</feature>
<dbReference type="EMBL" id="OU963866">
    <property type="protein sequence ID" value="CAH0390232.1"/>
    <property type="molecule type" value="Genomic_DNA"/>
</dbReference>
<feature type="compositionally biased region" description="Polar residues" evidence="1">
    <location>
        <begin position="301"/>
        <end position="321"/>
    </location>
</feature>
<feature type="chain" id="PRO_5040259145" description="Integral membrane protein DGCR2/IDD" evidence="3">
    <location>
        <begin position="20"/>
        <end position="448"/>
    </location>
</feature>
<dbReference type="InterPro" id="IPR042378">
    <property type="entry name" value="IDD"/>
</dbReference>
<dbReference type="Proteomes" id="UP001152759">
    <property type="component" value="Chromosome 5"/>
</dbReference>
<dbReference type="PANTHER" id="PTHR15256:SF6">
    <property type="entry name" value="INTEGRAL MEMBRANE PROTEIN DGCR2_IDD"/>
    <property type="match status" value="1"/>
</dbReference>
<dbReference type="PANTHER" id="PTHR15256">
    <property type="entry name" value="INTEGRAL MEMBRANE PROTEIN DGCR2/IDD"/>
    <property type="match status" value="1"/>
</dbReference>
<evidence type="ECO:0000256" key="2">
    <source>
        <dbReference type="SAM" id="Phobius"/>
    </source>
</evidence>
<reference evidence="4" key="1">
    <citation type="submission" date="2021-12" db="EMBL/GenBank/DDBJ databases">
        <authorList>
            <person name="King R."/>
        </authorList>
    </citation>
    <scope>NUCLEOTIDE SEQUENCE</scope>
</reference>
<keyword evidence="3" id="KW-0732">Signal</keyword>
<dbReference type="KEGG" id="btab:109036648"/>
<evidence type="ECO:0000313" key="4">
    <source>
        <dbReference type="EMBL" id="CAH0390232.1"/>
    </source>
</evidence>
<evidence type="ECO:0008006" key="6">
    <source>
        <dbReference type="Google" id="ProtNLM"/>
    </source>
</evidence>
<dbReference type="GO" id="GO:0016020">
    <property type="term" value="C:membrane"/>
    <property type="evidence" value="ECO:0007669"/>
    <property type="project" value="TreeGrafter"/>
</dbReference>
<name>A0A9P0F5U2_BEMTA</name>
<organism evidence="4 5">
    <name type="scientific">Bemisia tabaci</name>
    <name type="common">Sweetpotato whitefly</name>
    <name type="synonym">Aleurodes tabaci</name>
    <dbReference type="NCBI Taxonomy" id="7038"/>
    <lineage>
        <taxon>Eukaryota</taxon>
        <taxon>Metazoa</taxon>
        <taxon>Ecdysozoa</taxon>
        <taxon>Arthropoda</taxon>
        <taxon>Hexapoda</taxon>
        <taxon>Insecta</taxon>
        <taxon>Pterygota</taxon>
        <taxon>Neoptera</taxon>
        <taxon>Paraneoptera</taxon>
        <taxon>Hemiptera</taxon>
        <taxon>Sternorrhyncha</taxon>
        <taxon>Aleyrodoidea</taxon>
        <taxon>Aleyrodidae</taxon>
        <taxon>Aleyrodinae</taxon>
        <taxon>Bemisia</taxon>
    </lineage>
</organism>
<keyword evidence="2" id="KW-0472">Membrane</keyword>
<evidence type="ECO:0000313" key="5">
    <source>
        <dbReference type="Proteomes" id="UP001152759"/>
    </source>
</evidence>
<evidence type="ECO:0000256" key="3">
    <source>
        <dbReference type="SAM" id="SignalP"/>
    </source>
</evidence>
<protein>
    <recommendedName>
        <fullName evidence="6">Integral membrane protein DGCR2/IDD</fullName>
    </recommendedName>
</protein>
<gene>
    <name evidence="4" type="ORF">BEMITA_LOCUS8974</name>
</gene>
<sequence length="448" mass="49918">MSLQKVVILGFTLIPGSRMVEETGGCIDINGRVISPGLHYVPGVDTYTLCICDDSVPKSCKAILCTPPQDCKSFRIEKSCCNFECLDDESHDGDIGLRLIACAITVILSLSVLVLLVHKLRQRKTQGVFINERTRQLRPENRAIDFITNGYEEVPVSHCQLWKPHAIYYPHHGEAPPPYEEAVAAAEMESSLGLAFSHRTIPLSLTANVQHLQPASELHTISTSVTPEQPSRLLTYTSYIGLPQRFLTVTPLATTAEPAPIKSMFIKPLGHNVHKLEDKLSPNKETEVRINVTDIGGSGRNSNLATSNTSILGNKTGNRCKSPNPDAIRPPSMFCSLITPIMEEHEETSTELIDPTILIEDGEDYRTECENCNPTLAISQEEYISEPETMTLQRPKPSDDDLNNYFKASLTMPTNYHKMRPIMNHNHVTTVRDSWFNDQESTDESSEE</sequence>
<dbReference type="AlphaFoldDB" id="A0A9P0F5U2"/>